<accession>A0AAU7D7P8</accession>
<reference evidence="4" key="1">
    <citation type="submission" date="2023-03" db="EMBL/GenBank/DDBJ databases">
        <title>Edaphobacter sp.</title>
        <authorList>
            <person name="Huber K.J."/>
            <person name="Papendorf J."/>
            <person name="Pilke C."/>
            <person name="Bunk B."/>
            <person name="Sproeer C."/>
            <person name="Pester M."/>
        </authorList>
    </citation>
    <scope>NUCLEOTIDE SEQUENCE</scope>
    <source>
        <strain evidence="4">DSM 109919</strain>
        <strain evidence="5">DSM 109920</strain>
    </source>
</reference>
<sequence>MNTLQRCLASTAAICLLGCLFGCSNGTTNISAPVLPPTTLPTPPATSSPTATAKPKFVYTGNQGKSLSGYAVNLSTGSLTSLSGFPVALGLNPTIVTHDPQNRFLIVADNSAFLLHVFAIDATTGALSEISPSPYVTKIQPGKVTTDPSGTHVYLYRAGQNVAFPSESGNQVFAYNLSSTGVLTDVVGAPFFTSSTVVNQCTGITTDSTGKFLYLQDLFNLYTFSIDGNSGALILIQTVPSGYGGGIALDPAGSYLYAAGSNSILTYEINPTSGTLKLAKSSPTAKQAGAYTIAVSPTGNSAYTIEDNNYLVSYSITDGTFVPVGTIHPDIYGQQIAVDPSGSFVYVPQGCSNCPSGVYNVVHEFSIGSTGALTPLPDATVAAGITPLGITVTSQ</sequence>
<dbReference type="EMBL" id="CP121195">
    <property type="protein sequence ID" value="XBH13347.1"/>
    <property type="molecule type" value="Genomic_DNA"/>
</dbReference>
<dbReference type="EMBL" id="CP121194">
    <property type="protein sequence ID" value="XBH09912.1"/>
    <property type="molecule type" value="Genomic_DNA"/>
</dbReference>
<dbReference type="GO" id="GO:0017057">
    <property type="term" value="F:6-phosphogluconolactonase activity"/>
    <property type="evidence" value="ECO:0007669"/>
    <property type="project" value="TreeGrafter"/>
</dbReference>
<evidence type="ECO:0000256" key="2">
    <source>
        <dbReference type="ARBA" id="ARBA00022526"/>
    </source>
</evidence>
<feature type="chain" id="PRO_5043288414" evidence="3">
    <location>
        <begin position="27"/>
        <end position="395"/>
    </location>
</feature>
<evidence type="ECO:0000313" key="5">
    <source>
        <dbReference type="EMBL" id="XBH13347.1"/>
    </source>
</evidence>
<organism evidence="4">
    <name type="scientific">Edaphobacter paludis</name>
    <dbReference type="NCBI Taxonomy" id="3035702"/>
    <lineage>
        <taxon>Bacteria</taxon>
        <taxon>Pseudomonadati</taxon>
        <taxon>Acidobacteriota</taxon>
        <taxon>Terriglobia</taxon>
        <taxon>Terriglobales</taxon>
        <taxon>Acidobacteriaceae</taxon>
        <taxon>Edaphobacter</taxon>
    </lineage>
</organism>
<dbReference type="SUPFAM" id="SSF75011">
    <property type="entry name" value="3-carboxy-cis,cis-mucoante lactonizing enzyme"/>
    <property type="match status" value="1"/>
</dbReference>
<dbReference type="InterPro" id="IPR050282">
    <property type="entry name" value="Cycloisomerase_2"/>
</dbReference>
<feature type="signal peptide" evidence="3">
    <location>
        <begin position="1"/>
        <end position="26"/>
    </location>
</feature>
<dbReference type="PANTHER" id="PTHR30344">
    <property type="entry name" value="6-PHOSPHOGLUCONOLACTONASE-RELATED"/>
    <property type="match status" value="1"/>
</dbReference>
<protein>
    <submittedName>
        <fullName evidence="4">Beta-propeller fold lactonase family protein</fullName>
    </submittedName>
</protein>
<keyword evidence="2" id="KW-0313">Glucose metabolism</keyword>
<accession>A0AAU7CXT3</accession>
<keyword evidence="2" id="KW-0119">Carbohydrate metabolism</keyword>
<dbReference type="GO" id="GO:0006006">
    <property type="term" value="P:glucose metabolic process"/>
    <property type="evidence" value="ECO:0007669"/>
    <property type="project" value="UniProtKB-KW"/>
</dbReference>
<evidence type="ECO:0000313" key="4">
    <source>
        <dbReference type="EMBL" id="XBH09912.1"/>
    </source>
</evidence>
<dbReference type="InterPro" id="IPR019405">
    <property type="entry name" value="Lactonase_7-beta_prop"/>
</dbReference>
<dbReference type="KEGG" id="epl:P4G45_15700"/>
<gene>
    <name evidence="4" type="ORF">P4G45_15700</name>
    <name evidence="5" type="ORF">P8936_16910</name>
</gene>
<dbReference type="RefSeq" id="WP_348267420.1">
    <property type="nucleotide sequence ID" value="NZ_CP121194.1"/>
</dbReference>
<dbReference type="InterPro" id="IPR015943">
    <property type="entry name" value="WD40/YVTN_repeat-like_dom_sf"/>
</dbReference>
<keyword evidence="3" id="KW-0732">Signal</keyword>
<dbReference type="AlphaFoldDB" id="A0AAU7CXT3"/>
<proteinExistence type="inferred from homology"/>
<dbReference type="Pfam" id="PF10282">
    <property type="entry name" value="Lactonase"/>
    <property type="match status" value="2"/>
</dbReference>
<comment type="similarity">
    <text evidence="1">Belongs to the cycloisomerase 2 family.</text>
</comment>
<dbReference type="Gene3D" id="2.130.10.10">
    <property type="entry name" value="YVTN repeat-like/Quinoprotein amine dehydrogenase"/>
    <property type="match status" value="3"/>
</dbReference>
<name>A0AAU7CXT3_9BACT</name>
<evidence type="ECO:0000256" key="3">
    <source>
        <dbReference type="SAM" id="SignalP"/>
    </source>
</evidence>
<evidence type="ECO:0000256" key="1">
    <source>
        <dbReference type="ARBA" id="ARBA00005564"/>
    </source>
</evidence>
<dbReference type="PANTHER" id="PTHR30344:SF1">
    <property type="entry name" value="6-PHOSPHOGLUCONOLACTONASE"/>
    <property type="match status" value="1"/>
</dbReference>